<organism evidence="1 2">
    <name type="scientific">Indibacter alkaliphilus (strain CCUG 57479 / KCTC 22604 / LW1)</name>
    <dbReference type="NCBI Taxonomy" id="1189612"/>
    <lineage>
        <taxon>Bacteria</taxon>
        <taxon>Pseudomonadati</taxon>
        <taxon>Bacteroidota</taxon>
        <taxon>Cytophagia</taxon>
        <taxon>Cytophagales</taxon>
        <taxon>Cyclobacteriaceae</taxon>
    </lineage>
</organism>
<accession>S2E3T6</accession>
<gene>
    <name evidence="1" type="ORF">A33Q_2188</name>
</gene>
<sequence>MAFNENSRVKIPALLHLMKLGYTYIPLREHIRREDTNIFASIFLESLQKINPGAQLEELKRELDEVSLELDYEDIGEKFYQRLTFSPLAESPYKKALIE</sequence>
<proteinExistence type="predicted"/>
<dbReference type="EMBL" id="ALWO02000032">
    <property type="protein sequence ID" value="EOZ96878.1"/>
    <property type="molecule type" value="Genomic_DNA"/>
</dbReference>
<dbReference type="Proteomes" id="UP000006073">
    <property type="component" value="Unassembled WGS sequence"/>
</dbReference>
<dbReference type="GO" id="GO:0009035">
    <property type="term" value="F:type I site-specific deoxyribonuclease activity"/>
    <property type="evidence" value="ECO:0007669"/>
    <property type="project" value="UniProtKB-EC"/>
</dbReference>
<keyword evidence="2" id="KW-1185">Reference proteome</keyword>
<reference evidence="1 2" key="1">
    <citation type="journal article" date="2013" name="Genome Announc.">
        <title>Draft Genome Sequence of Indibacter alkaliphilus Strain LW1T, Isolated from Lonar Lake, a Haloalkaline Lake in the Buldana District of Maharashtra, India.</title>
        <authorList>
            <person name="Singh A."/>
            <person name="Kumar Jangir P."/>
            <person name="Sharma R."/>
            <person name="Singh A."/>
            <person name="Kumar Pinnaka A."/>
            <person name="Shivaji S."/>
        </authorList>
    </citation>
    <scope>NUCLEOTIDE SEQUENCE [LARGE SCALE GENOMIC DNA]</scope>
    <source>
        <strain evidence="2">CCUG 57479 / KCTC 22604 / LW1</strain>
    </source>
</reference>
<protein>
    <submittedName>
        <fullName evidence="1">Type I restriction-modification system, restriction subunit R</fullName>
        <ecNumber evidence="1">3.1.21.3</ecNumber>
    </submittedName>
</protein>
<dbReference type="EC" id="3.1.21.3" evidence="1"/>
<name>S2E3T6_INDAL</name>
<comment type="caution">
    <text evidence="1">The sequence shown here is derived from an EMBL/GenBank/DDBJ whole genome shotgun (WGS) entry which is preliminary data.</text>
</comment>
<keyword evidence="1" id="KW-0378">Hydrolase</keyword>
<dbReference type="AlphaFoldDB" id="S2E3T6"/>
<dbReference type="eggNOG" id="COG0610">
    <property type="taxonomic scope" value="Bacteria"/>
</dbReference>
<evidence type="ECO:0000313" key="2">
    <source>
        <dbReference type="Proteomes" id="UP000006073"/>
    </source>
</evidence>
<dbReference type="STRING" id="1189612.A33Q_2188"/>
<evidence type="ECO:0000313" key="1">
    <source>
        <dbReference type="EMBL" id="EOZ96878.1"/>
    </source>
</evidence>
<dbReference type="RefSeq" id="WP_009034421.1">
    <property type="nucleotide sequence ID" value="NZ_ALWO02000032.1"/>
</dbReference>